<evidence type="ECO:0000313" key="1">
    <source>
        <dbReference type="EMBL" id="KKQ18351.1"/>
    </source>
</evidence>
<reference evidence="1 2" key="1">
    <citation type="journal article" date="2015" name="Nature">
        <title>rRNA introns, odd ribosomes, and small enigmatic genomes across a large radiation of phyla.</title>
        <authorList>
            <person name="Brown C.T."/>
            <person name="Hug L.A."/>
            <person name="Thomas B.C."/>
            <person name="Sharon I."/>
            <person name="Castelle C.J."/>
            <person name="Singh A."/>
            <person name="Wilkins M.J."/>
            <person name="Williams K.H."/>
            <person name="Banfield J.F."/>
        </authorList>
    </citation>
    <scope>NUCLEOTIDE SEQUENCE [LARGE SCALE GENOMIC DNA]</scope>
</reference>
<comment type="caution">
    <text evidence="1">The sequence shown here is derived from an EMBL/GenBank/DDBJ whole genome shotgun (WGS) entry which is preliminary data.</text>
</comment>
<proteinExistence type="predicted"/>
<name>A0A0G0IQQ1_9BACT</name>
<accession>A0A0G0IQQ1</accession>
<organism evidence="1 2">
    <name type="scientific">Berkelbacteria bacterium GW2011_GWA1_36_9</name>
    <dbReference type="NCBI Taxonomy" id="1618331"/>
    <lineage>
        <taxon>Bacteria</taxon>
        <taxon>Candidatus Berkelbacteria</taxon>
    </lineage>
</organism>
<gene>
    <name evidence="1" type="ORF">US31_C0005G0001</name>
</gene>
<feature type="non-terminal residue" evidence="1">
    <location>
        <position position="37"/>
    </location>
</feature>
<dbReference type="AlphaFoldDB" id="A0A0G0IQQ1"/>
<protein>
    <submittedName>
        <fullName evidence="1">Uncharacterized protein</fullName>
    </submittedName>
</protein>
<sequence>MIYFLAPAYNEEKNLPKLAAQIKKSIVKNFKIVIVDE</sequence>
<evidence type="ECO:0000313" key="2">
    <source>
        <dbReference type="Proteomes" id="UP000034508"/>
    </source>
</evidence>
<dbReference type="EMBL" id="LBSM01000005">
    <property type="protein sequence ID" value="KKQ18351.1"/>
    <property type="molecule type" value="Genomic_DNA"/>
</dbReference>
<dbReference type="Proteomes" id="UP000034508">
    <property type="component" value="Unassembled WGS sequence"/>
</dbReference>